<dbReference type="Proteomes" id="UP001285441">
    <property type="component" value="Unassembled WGS sequence"/>
</dbReference>
<organism evidence="1 2">
    <name type="scientific">Podospora didyma</name>
    <dbReference type="NCBI Taxonomy" id="330526"/>
    <lineage>
        <taxon>Eukaryota</taxon>
        <taxon>Fungi</taxon>
        <taxon>Dikarya</taxon>
        <taxon>Ascomycota</taxon>
        <taxon>Pezizomycotina</taxon>
        <taxon>Sordariomycetes</taxon>
        <taxon>Sordariomycetidae</taxon>
        <taxon>Sordariales</taxon>
        <taxon>Podosporaceae</taxon>
        <taxon>Podospora</taxon>
    </lineage>
</organism>
<comment type="caution">
    <text evidence="1">The sequence shown here is derived from an EMBL/GenBank/DDBJ whole genome shotgun (WGS) entry which is preliminary data.</text>
</comment>
<gene>
    <name evidence="1" type="ORF">B0H63DRAFT_488214</name>
</gene>
<reference evidence="1" key="2">
    <citation type="submission" date="2023-06" db="EMBL/GenBank/DDBJ databases">
        <authorList>
            <consortium name="Lawrence Berkeley National Laboratory"/>
            <person name="Haridas S."/>
            <person name="Hensen N."/>
            <person name="Bonometti L."/>
            <person name="Westerberg I."/>
            <person name="Brannstrom I.O."/>
            <person name="Guillou S."/>
            <person name="Cros-Aarteil S."/>
            <person name="Calhoun S."/>
            <person name="Kuo A."/>
            <person name="Mondo S."/>
            <person name="Pangilinan J."/>
            <person name="Riley R."/>
            <person name="LaButti K."/>
            <person name="Andreopoulos B."/>
            <person name="Lipzen A."/>
            <person name="Chen C."/>
            <person name="Yanf M."/>
            <person name="Daum C."/>
            <person name="Ng V."/>
            <person name="Clum A."/>
            <person name="Steindorff A."/>
            <person name="Ohm R."/>
            <person name="Martin F."/>
            <person name="Silar P."/>
            <person name="Natvig D."/>
            <person name="Lalanne C."/>
            <person name="Gautier V."/>
            <person name="Ament-velasquez S.L."/>
            <person name="Kruys A."/>
            <person name="Hutchinson M.I."/>
            <person name="Powell A.J."/>
            <person name="Barry K."/>
            <person name="Miller A.N."/>
            <person name="Grigoriev I.V."/>
            <person name="Debuchy R."/>
            <person name="Gladieux P."/>
            <person name="Thoren M.H."/>
            <person name="Johannesson H."/>
        </authorList>
    </citation>
    <scope>NUCLEOTIDE SEQUENCE</scope>
    <source>
        <strain evidence="1">CBS 232.78</strain>
    </source>
</reference>
<dbReference type="PANTHER" id="PTHR31252">
    <property type="entry name" value="DUF4419 DOMAIN-CONTAINING PROTEIN"/>
    <property type="match status" value="1"/>
</dbReference>
<dbReference type="InterPro" id="IPR025533">
    <property type="entry name" value="DUF4419"/>
</dbReference>
<dbReference type="AlphaFoldDB" id="A0AAE0K1G6"/>
<dbReference type="EMBL" id="JAULSW010000010">
    <property type="protein sequence ID" value="KAK3368301.1"/>
    <property type="molecule type" value="Genomic_DNA"/>
</dbReference>
<evidence type="ECO:0000313" key="1">
    <source>
        <dbReference type="EMBL" id="KAK3368301.1"/>
    </source>
</evidence>
<name>A0AAE0K1G6_9PEZI</name>
<sequence length="422" mass="46967">MPITVKISSVAPRAWDRPNPHYAHRPESPHLHFVNPKATTVSAFLAGSAPDESRKNKELIQSSLTDEVLANNYITPSNNGFVNAIVRGYSHHHHVVLSPEDVWFSILTQLNFYINKNAEALRHLFVAHKGQVGLEILYPPQDWRGIDFGAFAKQMTEVMQQKILDPSLREWILPNFSTTTDNDTVVASILMMGALQKYFTYTCGQLCGLPSVTLLGERDDWVKLLRRLGHMPHLGEEPAAFARLLDPILRRFVGSFDYPAHHEVIDFWSRAVNREVGSGMDSLNGWVTAFCFWDSMGRCTYTGGGHGGHGGRLILDGVQYGSTRTEEIPSGYVGVPVIVIDTFENKIPTRMVAGVIGIEAMKFAQRPGASTMDADANVNEDLLFDDAPLSGRSSLPGENISGMDTIQPVIGWWMFRTEEVDE</sequence>
<proteinExistence type="predicted"/>
<keyword evidence="2" id="KW-1185">Reference proteome</keyword>
<reference evidence="1" key="1">
    <citation type="journal article" date="2023" name="Mol. Phylogenet. Evol.">
        <title>Genome-scale phylogeny and comparative genomics of the fungal order Sordariales.</title>
        <authorList>
            <person name="Hensen N."/>
            <person name="Bonometti L."/>
            <person name="Westerberg I."/>
            <person name="Brannstrom I.O."/>
            <person name="Guillou S."/>
            <person name="Cros-Aarteil S."/>
            <person name="Calhoun S."/>
            <person name="Haridas S."/>
            <person name="Kuo A."/>
            <person name="Mondo S."/>
            <person name="Pangilinan J."/>
            <person name="Riley R."/>
            <person name="LaButti K."/>
            <person name="Andreopoulos B."/>
            <person name="Lipzen A."/>
            <person name="Chen C."/>
            <person name="Yan M."/>
            <person name="Daum C."/>
            <person name="Ng V."/>
            <person name="Clum A."/>
            <person name="Steindorff A."/>
            <person name="Ohm R.A."/>
            <person name="Martin F."/>
            <person name="Silar P."/>
            <person name="Natvig D.O."/>
            <person name="Lalanne C."/>
            <person name="Gautier V."/>
            <person name="Ament-Velasquez S.L."/>
            <person name="Kruys A."/>
            <person name="Hutchinson M.I."/>
            <person name="Powell A.J."/>
            <person name="Barry K."/>
            <person name="Miller A.N."/>
            <person name="Grigoriev I.V."/>
            <person name="Debuchy R."/>
            <person name="Gladieux P."/>
            <person name="Hiltunen Thoren M."/>
            <person name="Johannesson H."/>
        </authorList>
    </citation>
    <scope>NUCLEOTIDE SEQUENCE</scope>
    <source>
        <strain evidence="1">CBS 232.78</strain>
    </source>
</reference>
<evidence type="ECO:0000313" key="2">
    <source>
        <dbReference type="Proteomes" id="UP001285441"/>
    </source>
</evidence>
<dbReference type="Pfam" id="PF14388">
    <property type="entry name" value="DUF4419"/>
    <property type="match status" value="1"/>
</dbReference>
<accession>A0AAE0K1G6</accession>
<evidence type="ECO:0008006" key="3">
    <source>
        <dbReference type="Google" id="ProtNLM"/>
    </source>
</evidence>
<protein>
    <recommendedName>
        <fullName evidence="3">DUF4419 domain-containing protein</fullName>
    </recommendedName>
</protein>
<dbReference type="PANTHER" id="PTHR31252:SF11">
    <property type="entry name" value="DUF4419 DOMAIN-CONTAINING PROTEIN"/>
    <property type="match status" value="1"/>
</dbReference>